<keyword evidence="4" id="KW-0106">Calcium</keyword>
<sequence length="755" mass="84121">MAYWEKETFEGTIGRTTEESVPSWTERGGRAAPGAPNVVIILLDDLGFAQLGCYGSDIATPNIDALAAGGLRYNNFHTTALCSPTRAALLSGRNPHSVGLRSVLMADSGFPNARGRVSKSAALLSEILVENGYNTFAVGKWHLNTSQEQSFSGPFDNWPLGRGFEHFYGFLGGATSQWNPDLVEDNKRVKQPARAEDGYHLTEDLTDKAIDYIREQQTAAPDKPFFCYLAYGATHAPHHAPKEYIDKYKGRFDQGWDLAREQYFARQQALGIIPQDAELPPRSPDVLPWEELSEEQKRLYARLQEAFAGFLEHTDHHVGRLVQALKDFGQLDNTLFILLSDNGACSMGGDHGTVNNWGDMHGAEPLESKLSRIDEIGTPLADNHYPKGWAQVGNTPLRWYKSFVHAGGVKDPLIIHYPQRIQDGGGIRGQYHHVTDIVPTVLELTGLSAPAEYKGVPQQPIHGTSLAYTFEDGDEPTRKTTQIYEMVGNRAIYHEGWKAVAVHRPDTDFEEDVWELYRLTEDFSEVRDVAAEYPEKLEELVQLWWSEAEKYGFLPLERRSMRAILQNLGARKGPQPPGERVFYRSELGLPMSKSPDIRGKAFEITAEIYRDDISAEGVLVASGGRAGGYAWYIQDNRLVFGNNIEGVRYQYIESAEELPAGELKLRFVYTPEGENEGTGRLYLGDRHLGEGKLQGSAAIGFAFGQFNIGENGLTPVVPQYQVPFRFGGELKKVVYVTAKPEWDAKAAAELELATE</sequence>
<evidence type="ECO:0000256" key="1">
    <source>
        <dbReference type="ARBA" id="ARBA00008779"/>
    </source>
</evidence>
<dbReference type="STRING" id="1116391.PM3016_4395"/>
<comment type="similarity">
    <text evidence="1">Belongs to the sulfatase family.</text>
</comment>
<organism evidence="6 7">
    <name type="scientific">Paenibacillus mucilaginosus 3016</name>
    <dbReference type="NCBI Taxonomy" id="1116391"/>
    <lineage>
        <taxon>Bacteria</taxon>
        <taxon>Bacillati</taxon>
        <taxon>Bacillota</taxon>
        <taxon>Bacilli</taxon>
        <taxon>Bacillales</taxon>
        <taxon>Paenibacillaceae</taxon>
        <taxon>Paenibacillus</taxon>
    </lineage>
</organism>
<dbReference type="Pfam" id="PF00884">
    <property type="entry name" value="Sulfatase"/>
    <property type="match status" value="1"/>
</dbReference>
<dbReference type="PROSITE" id="PS00149">
    <property type="entry name" value="SULFATASE_2"/>
    <property type="match status" value="1"/>
</dbReference>
<dbReference type="Gene3D" id="3.40.720.10">
    <property type="entry name" value="Alkaline Phosphatase, subunit A"/>
    <property type="match status" value="1"/>
</dbReference>
<dbReference type="InterPro" id="IPR024607">
    <property type="entry name" value="Sulfatase_CS"/>
</dbReference>
<evidence type="ECO:0000256" key="3">
    <source>
        <dbReference type="ARBA" id="ARBA00022801"/>
    </source>
</evidence>
<dbReference type="GO" id="GO:0046872">
    <property type="term" value="F:metal ion binding"/>
    <property type="evidence" value="ECO:0007669"/>
    <property type="project" value="UniProtKB-KW"/>
</dbReference>
<dbReference type="Proteomes" id="UP000007523">
    <property type="component" value="Chromosome"/>
</dbReference>
<evidence type="ECO:0000313" key="6">
    <source>
        <dbReference type="EMBL" id="AFC31161.1"/>
    </source>
</evidence>
<dbReference type="PANTHER" id="PTHR42693">
    <property type="entry name" value="ARYLSULFATASE FAMILY MEMBER"/>
    <property type="match status" value="1"/>
</dbReference>
<evidence type="ECO:0000256" key="4">
    <source>
        <dbReference type="ARBA" id="ARBA00022837"/>
    </source>
</evidence>
<keyword evidence="7" id="KW-1185">Reference proteome</keyword>
<dbReference type="EMBL" id="CP003235">
    <property type="protein sequence ID" value="AFC31161.1"/>
    <property type="molecule type" value="Genomic_DNA"/>
</dbReference>
<dbReference type="InterPro" id="IPR000917">
    <property type="entry name" value="Sulfatase_N"/>
</dbReference>
<dbReference type="Gene3D" id="3.30.1120.10">
    <property type="match status" value="1"/>
</dbReference>
<protein>
    <submittedName>
        <fullName evidence="6">Arylsulfatase</fullName>
    </submittedName>
</protein>
<keyword evidence="2" id="KW-0479">Metal-binding</keyword>
<evidence type="ECO:0000259" key="5">
    <source>
        <dbReference type="Pfam" id="PF00884"/>
    </source>
</evidence>
<gene>
    <name evidence="6" type="ORF">PM3016_4395</name>
</gene>
<dbReference type="AlphaFoldDB" id="H6NPX0"/>
<dbReference type="RefSeq" id="WP_014370929.1">
    <property type="nucleotide sequence ID" value="NC_016935.1"/>
</dbReference>
<evidence type="ECO:0000313" key="7">
    <source>
        <dbReference type="Proteomes" id="UP000007523"/>
    </source>
</evidence>
<name>H6NPX0_9BACL</name>
<keyword evidence="3" id="KW-0378">Hydrolase</keyword>
<dbReference type="GO" id="GO:0016787">
    <property type="term" value="F:hydrolase activity"/>
    <property type="evidence" value="ECO:0007669"/>
    <property type="project" value="UniProtKB-KW"/>
</dbReference>
<feature type="domain" description="Sulfatase N-terminal" evidence="5">
    <location>
        <begin position="36"/>
        <end position="446"/>
    </location>
</feature>
<evidence type="ECO:0000256" key="2">
    <source>
        <dbReference type="ARBA" id="ARBA00022723"/>
    </source>
</evidence>
<dbReference type="KEGG" id="pmq:PM3016_4395"/>
<dbReference type="SUPFAM" id="SSF53649">
    <property type="entry name" value="Alkaline phosphatase-like"/>
    <property type="match status" value="1"/>
</dbReference>
<dbReference type="HOGENOM" id="CLU_006332_11_0_9"/>
<dbReference type="InterPro" id="IPR050738">
    <property type="entry name" value="Sulfatase"/>
</dbReference>
<dbReference type="InterPro" id="IPR017850">
    <property type="entry name" value="Alkaline_phosphatase_core_sf"/>
</dbReference>
<proteinExistence type="inferred from homology"/>
<dbReference type="PANTHER" id="PTHR42693:SF43">
    <property type="entry name" value="BLL2667 PROTEIN"/>
    <property type="match status" value="1"/>
</dbReference>
<accession>H6NPX0</accession>
<dbReference type="CDD" id="cd16025">
    <property type="entry name" value="PAS_like"/>
    <property type="match status" value="1"/>
</dbReference>
<reference evidence="6 7" key="1">
    <citation type="journal article" date="2012" name="J. Bacteriol.">
        <title>Complete Genome Sequence of Paenibacillus mucilaginosus 3016, a Bacterium Functional as Microbial Fertilizer.</title>
        <authorList>
            <person name="Ma M."/>
            <person name="Wang Z."/>
            <person name="Li L."/>
            <person name="Jiang X."/>
            <person name="Guan D."/>
            <person name="Cao F."/>
            <person name="Chen H."/>
            <person name="Wang X."/>
            <person name="Shen D."/>
            <person name="Du B."/>
            <person name="Li J."/>
        </authorList>
    </citation>
    <scope>NUCLEOTIDE SEQUENCE [LARGE SCALE GENOMIC DNA]</scope>
    <source>
        <strain evidence="6 7">3016</strain>
    </source>
</reference>